<dbReference type="PANTHER" id="PTHR43037:SF5">
    <property type="entry name" value="FERULOYL ESTERASE"/>
    <property type="match status" value="1"/>
</dbReference>
<keyword evidence="1 3" id="KW-0732">Signal</keyword>
<dbReference type="Proteomes" id="UP001319882">
    <property type="component" value="Unassembled WGS sequence"/>
</dbReference>
<dbReference type="InterPro" id="IPR029058">
    <property type="entry name" value="AB_hydrolase_fold"/>
</dbReference>
<organism evidence="4 5">
    <name type="scientific">Vreelandella malpeensis</name>
    <dbReference type="NCBI Taxonomy" id="1172368"/>
    <lineage>
        <taxon>Bacteria</taxon>
        <taxon>Pseudomonadati</taxon>
        <taxon>Pseudomonadota</taxon>
        <taxon>Gammaproteobacteria</taxon>
        <taxon>Oceanospirillales</taxon>
        <taxon>Halomonadaceae</taxon>
        <taxon>Vreelandella</taxon>
    </lineage>
</organism>
<dbReference type="RefSeq" id="WP_227390014.1">
    <property type="nucleotide sequence ID" value="NZ_JBHSCJ010000004.1"/>
</dbReference>
<keyword evidence="5" id="KW-1185">Reference proteome</keyword>
<evidence type="ECO:0000313" key="4">
    <source>
        <dbReference type="EMBL" id="MCB8889354.1"/>
    </source>
</evidence>
<dbReference type="EMBL" id="WHVL01000003">
    <property type="protein sequence ID" value="MCB8889354.1"/>
    <property type="molecule type" value="Genomic_DNA"/>
</dbReference>
<dbReference type="Gene3D" id="3.40.50.1820">
    <property type="entry name" value="alpha/beta hydrolase"/>
    <property type="match status" value="2"/>
</dbReference>
<evidence type="ECO:0000256" key="1">
    <source>
        <dbReference type="ARBA" id="ARBA00022729"/>
    </source>
</evidence>
<gene>
    <name evidence="4" type="ORF">GEV37_09545</name>
</gene>
<name>A0ABS8DSW2_9GAMM</name>
<dbReference type="PANTHER" id="PTHR43037">
    <property type="entry name" value="UNNAMED PRODUCT-RELATED"/>
    <property type="match status" value="1"/>
</dbReference>
<keyword evidence="2" id="KW-0378">Hydrolase</keyword>
<sequence length="342" mass="36822">MRPAFTLRRLIAALLLLGSADAFAETPALPALGAAQEASVVGVSSGGYMAAQLAVAWPERFTGLGLVAAGPWGCAQGALSLALRQCMSTRQGLPSLETLDERLASYRTQGLAGDEAALESVRVYVRHGDGDEVVSPELGALAARQWRHWVDREAVRFTSAAHGHGWPVRLDDEESLGPYALGGCRQGGGSYMLACDDDMAGEMLDWLYPERPSAPSEGALVPFDQAEFAVKGLADTGYLFVPEQCRDQPCPVTLALHGCQMSANDIGDVFVRYSGLNRWAAEHAQLVLYPQAQASLANPQGCWDWWGFAESAWQPNPHHDTRDGVQARALMAMLDRLETPGD</sequence>
<feature type="chain" id="PRO_5045090296" evidence="3">
    <location>
        <begin position="25"/>
        <end position="342"/>
    </location>
</feature>
<accession>A0ABS8DSW2</accession>
<evidence type="ECO:0000256" key="2">
    <source>
        <dbReference type="ARBA" id="ARBA00022801"/>
    </source>
</evidence>
<dbReference type="InterPro" id="IPR050955">
    <property type="entry name" value="Plant_Biomass_Hydrol_Est"/>
</dbReference>
<comment type="caution">
    <text evidence="4">The sequence shown here is derived from an EMBL/GenBank/DDBJ whole genome shotgun (WGS) entry which is preliminary data.</text>
</comment>
<evidence type="ECO:0000313" key="5">
    <source>
        <dbReference type="Proteomes" id="UP001319882"/>
    </source>
</evidence>
<reference evidence="4 5" key="1">
    <citation type="journal article" date="2021" name="Sci. Rep.">
        <title>Genome analysis of a halophilic bacterium Halomonas malpeensis YU-PRIM-29(T) reveals its exopolysaccharide and pigment producing capabilities.</title>
        <authorList>
            <person name="Athmika"/>
            <person name="Ghate S.D."/>
            <person name="Arun A.B."/>
            <person name="Rao S.S."/>
            <person name="Kumar S.T.A."/>
            <person name="Kandiyil M.K."/>
            <person name="Saptami K."/>
            <person name="Rekha P.D."/>
        </authorList>
    </citation>
    <scope>NUCLEOTIDE SEQUENCE [LARGE SCALE GENOMIC DNA]</scope>
    <source>
        <strain evidence="5">prim 29</strain>
    </source>
</reference>
<evidence type="ECO:0000256" key="3">
    <source>
        <dbReference type="SAM" id="SignalP"/>
    </source>
</evidence>
<proteinExistence type="predicted"/>
<protein>
    <submittedName>
        <fullName evidence="4">Poly(3-hydroxybutyrate) depolymerase</fullName>
    </submittedName>
</protein>
<feature type="signal peptide" evidence="3">
    <location>
        <begin position="1"/>
        <end position="24"/>
    </location>
</feature>
<dbReference type="SUPFAM" id="SSF53474">
    <property type="entry name" value="alpha/beta-Hydrolases"/>
    <property type="match status" value="1"/>
</dbReference>